<accession>F9FE95</accession>
<dbReference type="STRING" id="660025.F9FE95"/>
<dbReference type="EMBL" id="AFQF01001475">
    <property type="protein sequence ID" value="EGU84759.1"/>
    <property type="molecule type" value="Genomic_DNA"/>
</dbReference>
<dbReference type="AlphaFoldDB" id="F9FE95"/>
<organism evidence="1">
    <name type="scientific">Fusarium oxysporum (strain Fo5176)</name>
    <name type="common">Fusarium vascular wilt</name>
    <dbReference type="NCBI Taxonomy" id="660025"/>
    <lineage>
        <taxon>Eukaryota</taxon>
        <taxon>Fungi</taxon>
        <taxon>Dikarya</taxon>
        <taxon>Ascomycota</taxon>
        <taxon>Pezizomycotina</taxon>
        <taxon>Sordariomycetes</taxon>
        <taxon>Hypocreomycetidae</taxon>
        <taxon>Hypocreales</taxon>
        <taxon>Nectriaceae</taxon>
        <taxon>Fusarium</taxon>
        <taxon>Fusarium oxysporum species complex</taxon>
    </lineage>
</organism>
<dbReference type="Gene3D" id="1.20.120.1020">
    <property type="entry name" value="Prion-inhibition and propagation, HeLo domain"/>
    <property type="match status" value="1"/>
</dbReference>
<name>F9FE95_FUSOF</name>
<reference evidence="1" key="1">
    <citation type="journal article" date="2012" name="Mol. Plant Microbe Interact.">
        <title>A highly conserved effector in Fusarium oxysporum is required for full virulence on Arabidopsis.</title>
        <authorList>
            <person name="Thatcher L.F."/>
            <person name="Gardiner D.M."/>
            <person name="Kazan K."/>
            <person name="Manners J."/>
        </authorList>
    </citation>
    <scope>NUCLEOTIDE SEQUENCE [LARGE SCALE GENOMIC DNA]</scope>
    <source>
        <strain evidence="1">Fo5176</strain>
    </source>
</reference>
<proteinExistence type="predicted"/>
<dbReference type="InterPro" id="IPR038305">
    <property type="entry name" value="HeLo_sf"/>
</dbReference>
<sequence>MEPIGLAIGVVGLVGLFSSCLEPVDKVQAYLSFGTAIKVLLKKQGRRVGLEKTTLAEDHHPALDDRNIAAAVEDVLRIINTICESSNPSIPQSKLTSSLVNRVSLGCIGPPSLHGMRRRKLTWALWGKGKRTDEVELLETLVQQLNNLVPPDATDMLSSGKVPGHASLAELQRILARIEELHRGRSPAENF</sequence>
<comment type="caution">
    <text evidence="1">The sequence shown here is derived from an EMBL/GenBank/DDBJ whole genome shotgun (WGS) entry which is preliminary data.</text>
</comment>
<dbReference type="OrthoDB" id="539213at2759"/>
<evidence type="ECO:0000313" key="1">
    <source>
        <dbReference type="EMBL" id="EGU84759.1"/>
    </source>
</evidence>
<evidence type="ECO:0008006" key="2">
    <source>
        <dbReference type="Google" id="ProtNLM"/>
    </source>
</evidence>
<protein>
    <recommendedName>
        <fullName evidence="2">Prion-inhibition and propagation HeLo domain-containing protein</fullName>
    </recommendedName>
</protein>
<gene>
    <name evidence="1" type="ORF">FOXB_04723</name>
</gene>